<evidence type="ECO:0000313" key="3">
    <source>
        <dbReference type="EMBL" id="MBO8453921.1"/>
    </source>
</evidence>
<reference evidence="3" key="2">
    <citation type="journal article" date="2021" name="PeerJ">
        <title>Extensive microbial diversity within the chicken gut microbiome revealed by metagenomics and culture.</title>
        <authorList>
            <person name="Gilroy R."/>
            <person name="Ravi A."/>
            <person name="Getino M."/>
            <person name="Pursley I."/>
            <person name="Horton D.L."/>
            <person name="Alikhan N.F."/>
            <person name="Baker D."/>
            <person name="Gharbi K."/>
            <person name="Hall N."/>
            <person name="Watson M."/>
            <person name="Adriaenssens E.M."/>
            <person name="Foster-Nyarko E."/>
            <person name="Jarju S."/>
            <person name="Secka A."/>
            <person name="Antonio M."/>
            <person name="Oren A."/>
            <person name="Chaudhuri R.R."/>
            <person name="La Ragione R."/>
            <person name="Hildebrand F."/>
            <person name="Pallen M.J."/>
        </authorList>
    </citation>
    <scope>NUCLEOTIDE SEQUENCE</scope>
    <source>
        <strain evidence="3">F1-3629</strain>
    </source>
</reference>
<dbReference type="Gene3D" id="2.60.40.1740">
    <property type="entry name" value="hypothetical protein (bacova_03559)"/>
    <property type="match status" value="1"/>
</dbReference>
<keyword evidence="1" id="KW-0812">Transmembrane</keyword>
<dbReference type="GO" id="GO:0004553">
    <property type="term" value="F:hydrolase activity, hydrolyzing O-glycosyl compounds"/>
    <property type="evidence" value="ECO:0007669"/>
    <property type="project" value="UniProtKB-ARBA"/>
</dbReference>
<accession>A0A940IFU7</accession>
<evidence type="ECO:0000256" key="1">
    <source>
        <dbReference type="SAM" id="Phobius"/>
    </source>
</evidence>
<dbReference type="Gene3D" id="2.60.120.200">
    <property type="match status" value="1"/>
</dbReference>
<evidence type="ECO:0000259" key="2">
    <source>
        <dbReference type="Pfam" id="PF08522"/>
    </source>
</evidence>
<comment type="caution">
    <text evidence="3">The sequence shown here is derived from an EMBL/GenBank/DDBJ whole genome shotgun (WGS) entry which is preliminary data.</text>
</comment>
<keyword evidence="1" id="KW-1133">Transmembrane helix</keyword>
<dbReference type="EMBL" id="JADIMJ010000065">
    <property type="protein sequence ID" value="MBO8453921.1"/>
    <property type="molecule type" value="Genomic_DNA"/>
</dbReference>
<keyword evidence="1" id="KW-0472">Membrane</keyword>
<dbReference type="Pfam" id="PF13385">
    <property type="entry name" value="Laminin_G_3"/>
    <property type="match status" value="1"/>
</dbReference>
<proteinExistence type="predicted"/>
<evidence type="ECO:0000313" key="4">
    <source>
        <dbReference type="Proteomes" id="UP000771749"/>
    </source>
</evidence>
<gene>
    <name evidence="3" type="ORF">IAC07_04250</name>
</gene>
<dbReference type="AlphaFoldDB" id="A0A940IFU7"/>
<dbReference type="InterPro" id="IPR013728">
    <property type="entry name" value="BT_3987-like_N"/>
</dbReference>
<feature type="domain" description="BT-3987-like N-terminal" evidence="2">
    <location>
        <begin position="43"/>
        <end position="169"/>
    </location>
</feature>
<sequence>MIQNILYHLRPVLRGFLIGIVTLQAAVAFLASCGRFDPAGHVFPNSIYLDVSQTDQEQIANFSNRVETASRQLSVVLAYPADNDVTATVSVDESLVAEYNSRYGTDYAFLPSQYLDFTARTVTIEAGRTVSETITIGFKGLAGDGADQTGALEIDRTWLLPVRVTSDDMDTMDGSSIAYYLVKRTSAITVAAQLTDNWINFPLLDEPGGLADVYNDLTAVTYEALINIDKFDTTNGFGECNISTVMGVEQYLLLRIGDANFERQQLQFDGSGNGSQFGKLPSKSDPSKRLESGVWYHVACTYDQATRTARIFVNGQMTDEAKDVGVTGSGEDNRITLAMQALGMAESYRFCIGWSYNDYRPLQGKIAEARVWRVARTQQEIWDNMYRLPDYEAENYPDLIGYWKFDEGGGNTIHDYSMYGNHGQAQTDLVWPEGIEIPEINKGEE</sequence>
<name>A0A940IFU7_9BACT</name>
<dbReference type="Pfam" id="PF08522">
    <property type="entry name" value="BT_3987-like_N"/>
    <property type="match status" value="1"/>
</dbReference>
<reference evidence="3" key="1">
    <citation type="submission" date="2020-10" db="EMBL/GenBank/DDBJ databases">
        <authorList>
            <person name="Gilroy R."/>
        </authorList>
    </citation>
    <scope>NUCLEOTIDE SEQUENCE</scope>
    <source>
        <strain evidence="3">F1-3629</strain>
    </source>
</reference>
<dbReference type="GO" id="GO:0005975">
    <property type="term" value="P:carbohydrate metabolic process"/>
    <property type="evidence" value="ECO:0007669"/>
    <property type="project" value="UniProtKB-ARBA"/>
</dbReference>
<organism evidence="3 4">
    <name type="scientific">Candidatus Cryptobacteroides gallistercoris</name>
    <dbReference type="NCBI Taxonomy" id="2840765"/>
    <lineage>
        <taxon>Bacteria</taxon>
        <taxon>Pseudomonadati</taxon>
        <taxon>Bacteroidota</taxon>
        <taxon>Bacteroidia</taxon>
        <taxon>Bacteroidales</taxon>
        <taxon>Candidatus Cryptobacteroides</taxon>
    </lineage>
</organism>
<protein>
    <submittedName>
        <fullName evidence="3">DUF1735 domain-containing protein</fullName>
    </submittedName>
</protein>
<dbReference type="Proteomes" id="UP000771749">
    <property type="component" value="Unassembled WGS sequence"/>
</dbReference>
<feature type="transmembrane region" description="Helical" evidence="1">
    <location>
        <begin position="12"/>
        <end position="31"/>
    </location>
</feature>
<dbReference type="InterPro" id="IPR013320">
    <property type="entry name" value="ConA-like_dom_sf"/>
</dbReference>
<dbReference type="SUPFAM" id="SSF49899">
    <property type="entry name" value="Concanavalin A-like lectins/glucanases"/>
    <property type="match status" value="1"/>
</dbReference>